<protein>
    <submittedName>
        <fullName evidence="1">Uncharacterized protein</fullName>
    </submittedName>
</protein>
<dbReference type="Proteomes" id="UP000539985">
    <property type="component" value="Unassembled WGS sequence"/>
</dbReference>
<gene>
    <name evidence="1" type="ORF">HX882_20660</name>
</gene>
<sequence length="453" mass="49879">MKPFSRVVALDNNQEDLDAIVRALGRAGYSTIPYLFDIGVFVPPITQPCAGLRLIFSDIHLTPTSGISGVDHASTIGNFLKQIVPMGPYGLIFWSKHEADETNIVQELTSRAPDIGFNLPVFFGFMDKNKVGIGQQDAEVDYDLFGRLINEQVSKSPSLSIIMNWEERVLLAATQASNSLFQVITSTQGISRNSISEEWLDLLSFLSQESVGKSSAISNAAGALDNALLPVLEDQLRIQALSTTDTDSTISNKLLSLGDEKLKLSGAIDRASLNSFYLVEDFKADEAPSYNFRGVISKLNGGADSFFSNHFGAEWPVILYKEFIFGGENTAEDQDLVMRTAPCLISLSAECDEVQGKIPSHRYLLGVIFDPIDLKSFLRSGKLARAALQNIGLIKIGGIAKCILVSCRRFTSEHSASFSFPVTPVARLRRNTLEEIIHHYTTHARRPGVMRFY</sequence>
<dbReference type="EMBL" id="JACAQB010000008">
    <property type="protein sequence ID" value="NWB98316.1"/>
    <property type="molecule type" value="Genomic_DNA"/>
</dbReference>
<dbReference type="RefSeq" id="WP_177103909.1">
    <property type="nucleotide sequence ID" value="NZ_JACAQB010000008.1"/>
</dbReference>
<reference evidence="1 2" key="1">
    <citation type="submission" date="2020-04" db="EMBL/GenBank/DDBJ databases">
        <title>Molecular characterization of pseudomonads from Agaricus bisporus reveal novel blotch 2 pathogens in Western Europe.</title>
        <authorList>
            <person name="Taparia T."/>
            <person name="Krijger M."/>
            <person name="Haynes E."/>
            <person name="Elpinstone J.G."/>
            <person name="Noble R."/>
            <person name="Van Der Wolf J."/>
        </authorList>
    </citation>
    <scope>NUCLEOTIDE SEQUENCE [LARGE SCALE GENOMIC DNA]</scope>
    <source>
        <strain evidence="1 2">H7001</strain>
    </source>
</reference>
<evidence type="ECO:0000313" key="1">
    <source>
        <dbReference type="EMBL" id="NWB98316.1"/>
    </source>
</evidence>
<accession>A0A7Y7XEZ9</accession>
<dbReference type="AlphaFoldDB" id="A0A7Y7XEZ9"/>
<proteinExistence type="predicted"/>
<evidence type="ECO:0000313" key="2">
    <source>
        <dbReference type="Proteomes" id="UP000539985"/>
    </source>
</evidence>
<organism evidence="1 2">
    <name type="scientific">Pseudomonas gingeri</name>
    <dbReference type="NCBI Taxonomy" id="117681"/>
    <lineage>
        <taxon>Bacteria</taxon>
        <taxon>Pseudomonadati</taxon>
        <taxon>Pseudomonadota</taxon>
        <taxon>Gammaproteobacteria</taxon>
        <taxon>Pseudomonadales</taxon>
        <taxon>Pseudomonadaceae</taxon>
        <taxon>Pseudomonas</taxon>
    </lineage>
</organism>
<comment type="caution">
    <text evidence="1">The sequence shown here is derived from an EMBL/GenBank/DDBJ whole genome shotgun (WGS) entry which is preliminary data.</text>
</comment>
<name>A0A7Y7XEZ9_9PSED</name>